<dbReference type="Proteomes" id="UP000199580">
    <property type="component" value="Unassembled WGS sequence"/>
</dbReference>
<dbReference type="EMBL" id="FNEZ01000007">
    <property type="protein sequence ID" value="SDK55296.1"/>
    <property type="molecule type" value="Genomic_DNA"/>
</dbReference>
<evidence type="ECO:0000313" key="2">
    <source>
        <dbReference type="Proteomes" id="UP000199580"/>
    </source>
</evidence>
<gene>
    <name evidence="1" type="ORF">SAMN04487935_3658</name>
</gene>
<sequence>MNNERVRRQQIIDVFSISDLAFLDDFNATDMEVIYYGITNSVMVSC</sequence>
<name>A0A1G9CUH3_9FLAO</name>
<evidence type="ECO:0000313" key="1">
    <source>
        <dbReference type="EMBL" id="SDK55296.1"/>
    </source>
</evidence>
<accession>A0A1G9CUH3</accession>
<keyword evidence="2" id="KW-1185">Reference proteome</keyword>
<proteinExistence type="predicted"/>
<dbReference type="AlphaFoldDB" id="A0A1G9CUH3"/>
<organism evidence="1 2">
    <name type="scientific">Flavobacterium noncentrifugens</name>
    <dbReference type="NCBI Taxonomy" id="1128970"/>
    <lineage>
        <taxon>Bacteria</taxon>
        <taxon>Pseudomonadati</taxon>
        <taxon>Bacteroidota</taxon>
        <taxon>Flavobacteriia</taxon>
        <taxon>Flavobacteriales</taxon>
        <taxon>Flavobacteriaceae</taxon>
        <taxon>Flavobacterium</taxon>
    </lineage>
</organism>
<reference evidence="1 2" key="1">
    <citation type="submission" date="2016-10" db="EMBL/GenBank/DDBJ databases">
        <authorList>
            <person name="de Groot N.N."/>
        </authorList>
    </citation>
    <scope>NUCLEOTIDE SEQUENCE [LARGE SCALE GENOMIC DNA]</scope>
    <source>
        <strain evidence="1 2">CGMCC 1.10076</strain>
    </source>
</reference>
<protein>
    <submittedName>
        <fullName evidence="1">Uncharacterized protein</fullName>
    </submittedName>
</protein>